<keyword evidence="1" id="KW-0812">Transmembrane</keyword>
<proteinExistence type="predicted"/>
<feature type="transmembrane region" description="Helical" evidence="1">
    <location>
        <begin position="447"/>
        <end position="467"/>
    </location>
</feature>
<protein>
    <recommendedName>
        <fullName evidence="5">Protein BatD</fullName>
    </recommendedName>
</protein>
<dbReference type="Proteomes" id="UP000425960">
    <property type="component" value="Chromosome"/>
</dbReference>
<evidence type="ECO:0008006" key="5">
    <source>
        <dbReference type="Google" id="ProtNLM"/>
    </source>
</evidence>
<dbReference type="EMBL" id="AP021876">
    <property type="protein sequence ID" value="BBO83823.1"/>
    <property type="molecule type" value="Genomic_DNA"/>
</dbReference>
<keyword evidence="1" id="KW-0472">Membrane</keyword>
<dbReference type="PANTHER" id="PTHR40940:SF2">
    <property type="entry name" value="BATD"/>
    <property type="match status" value="1"/>
</dbReference>
<feature type="chain" id="PRO_5024426323" description="Protein BatD" evidence="2">
    <location>
        <begin position="31"/>
        <end position="584"/>
    </location>
</feature>
<dbReference type="PANTHER" id="PTHR40940">
    <property type="entry name" value="PROTEIN BATD-RELATED"/>
    <property type="match status" value="1"/>
</dbReference>
<feature type="signal peptide" evidence="2">
    <location>
        <begin position="1"/>
        <end position="30"/>
    </location>
</feature>
<sequence length="584" mass="63490">MGRRSKMTSIIKNTTIAVFILLATAMAADAASVRAVVDRNQATVGESIRLQVTIEGGDGEVDLSGLSDFKTISRGSTSSFQMINGRTSRQLIHSYALVSLAAGNLTIPAIPVTIDGKVHYTAPIHITVSKEPPAESGRRDVYVTADVSQAAPWIGQQIVYTFRLFNAVQIADAKFQAPPFDGFHAEEIEDRQSHRTVINGREFIITEVTFILVPVKTGTLTIAPAVLQVGLMQRSRRPRPFAGMDAFFGRGEMTTRVLQSDPVTVQVRDLPVRPPGMDFSGLVGHFDIKASLDQSDVKVGDSTTLSVTVSGSGNIMDCAPPAVPAPSEFKTYADNPEETVQKDASGYSGSKTFRTALVPVKAGQYRIAPIHLTYFDVAEGAYRTLSTPPSDIEVRPSATASTDIDVFRAVPDQPPSLKKQVEFTGRDILPLKTGLEALQTRRSMSPLIFGLLLGLPMIGFFVTRTALRMMQKDESPGRIMADRARQALKAAAAGDTTDTDFLSSLYRALVSAILGRQETMGTSLTWSEARARLTEIGWDSADAESAARLLETVESFNYSGGKLDRETRSDLLDRTRQVVRRLAR</sequence>
<keyword evidence="1" id="KW-1133">Transmembrane helix</keyword>
<dbReference type="InterPro" id="IPR025738">
    <property type="entry name" value="BatD"/>
</dbReference>
<evidence type="ECO:0000313" key="4">
    <source>
        <dbReference type="Proteomes" id="UP000425960"/>
    </source>
</evidence>
<dbReference type="KEGG" id="dov:DSCO28_43890"/>
<dbReference type="Pfam" id="PF13584">
    <property type="entry name" value="BatD"/>
    <property type="match status" value="3"/>
</dbReference>
<evidence type="ECO:0000256" key="1">
    <source>
        <dbReference type="SAM" id="Phobius"/>
    </source>
</evidence>
<organism evidence="3 4">
    <name type="scientific">Desulfosarcina ovata subsp. sediminis</name>
    <dbReference type="NCBI Taxonomy" id="885957"/>
    <lineage>
        <taxon>Bacteria</taxon>
        <taxon>Pseudomonadati</taxon>
        <taxon>Thermodesulfobacteriota</taxon>
        <taxon>Desulfobacteria</taxon>
        <taxon>Desulfobacterales</taxon>
        <taxon>Desulfosarcinaceae</taxon>
        <taxon>Desulfosarcina</taxon>
    </lineage>
</organism>
<keyword evidence="2" id="KW-0732">Signal</keyword>
<evidence type="ECO:0000256" key="2">
    <source>
        <dbReference type="SAM" id="SignalP"/>
    </source>
</evidence>
<dbReference type="AlphaFoldDB" id="A0A5K7ZUB2"/>
<reference evidence="3 4" key="1">
    <citation type="submission" date="2019-11" db="EMBL/GenBank/DDBJ databases">
        <title>Comparative genomics of hydrocarbon-degrading Desulfosarcina strains.</title>
        <authorList>
            <person name="Watanabe M."/>
            <person name="Kojima H."/>
            <person name="Fukui M."/>
        </authorList>
    </citation>
    <scope>NUCLEOTIDE SEQUENCE [LARGE SCALE GENOMIC DNA]</scope>
    <source>
        <strain evidence="3 4">28bB2T</strain>
    </source>
</reference>
<name>A0A5K7ZUB2_9BACT</name>
<accession>A0A5K7ZUB2</accession>
<gene>
    <name evidence="3" type="ORF">DSCO28_43890</name>
</gene>
<evidence type="ECO:0000313" key="3">
    <source>
        <dbReference type="EMBL" id="BBO83823.1"/>
    </source>
</evidence>